<evidence type="ECO:0000313" key="1">
    <source>
        <dbReference type="EMBL" id="KAJ8711085.1"/>
    </source>
</evidence>
<dbReference type="Proteomes" id="UP001231518">
    <property type="component" value="Chromosome 21"/>
</dbReference>
<evidence type="ECO:0000313" key="2">
    <source>
        <dbReference type="EMBL" id="KAJ8711086.1"/>
    </source>
</evidence>
<dbReference type="AlphaFoldDB" id="A0AAD7YCH7"/>
<dbReference type="PANTHER" id="PTHR11472">
    <property type="entry name" value="DNA REPAIR DEAD HELICASE RAD3/XP-D SUBFAMILY MEMBER"/>
    <property type="match status" value="1"/>
</dbReference>
<organism evidence="1 5">
    <name type="scientific">Mythimna separata</name>
    <name type="common">Oriental armyworm</name>
    <name type="synonym">Pseudaletia separata</name>
    <dbReference type="NCBI Taxonomy" id="271217"/>
    <lineage>
        <taxon>Eukaryota</taxon>
        <taxon>Metazoa</taxon>
        <taxon>Ecdysozoa</taxon>
        <taxon>Arthropoda</taxon>
        <taxon>Hexapoda</taxon>
        <taxon>Insecta</taxon>
        <taxon>Pterygota</taxon>
        <taxon>Neoptera</taxon>
        <taxon>Endopterygota</taxon>
        <taxon>Lepidoptera</taxon>
        <taxon>Glossata</taxon>
        <taxon>Ditrysia</taxon>
        <taxon>Noctuoidea</taxon>
        <taxon>Noctuidae</taxon>
        <taxon>Noctuinae</taxon>
        <taxon>Hadenini</taxon>
        <taxon>Mythimna</taxon>
    </lineage>
</organism>
<evidence type="ECO:0000313" key="4">
    <source>
        <dbReference type="EMBL" id="KAJ8711088.1"/>
    </source>
</evidence>
<dbReference type="PANTHER" id="PTHR11472:SF47">
    <property type="entry name" value="FANCONI ANEMIA GROUP J PROTEIN"/>
    <property type="match status" value="1"/>
</dbReference>
<name>A0AAD7YCH7_MYTSE</name>
<sequence length="142" mass="15071">MGGLHPARCIALASGTLTPLISLHSELATSFPHRVSPNHVIPQDRPALGTGHQLPAPRLAQPRHSTGPGEFYPSGRHSLMCMNPAIVMGGLHPARCIALASGTLTPLISLHSELATSFPHRVSPNHVIPQDRVSSIRQGDTL</sequence>
<gene>
    <name evidence="1" type="ORF">PYW07_008327</name>
    <name evidence="2" type="ORF">PYW07_008328</name>
    <name evidence="3" type="ORF">PYW07_008329</name>
    <name evidence="4" type="ORF">PYW07_008330</name>
</gene>
<proteinExistence type="predicted"/>
<dbReference type="EMBL" id="JARGEI010000022">
    <property type="protein sequence ID" value="KAJ8711088.1"/>
    <property type="molecule type" value="Genomic_DNA"/>
</dbReference>
<dbReference type="EMBL" id="JARGEI010000022">
    <property type="protein sequence ID" value="KAJ8711087.1"/>
    <property type="molecule type" value="Genomic_DNA"/>
</dbReference>
<comment type="caution">
    <text evidence="1">The sequence shown here is derived from an EMBL/GenBank/DDBJ whole genome shotgun (WGS) entry which is preliminary data.</text>
</comment>
<accession>A0AAD7YCH7</accession>
<dbReference type="InterPro" id="IPR045028">
    <property type="entry name" value="DinG/Rad3-like"/>
</dbReference>
<keyword evidence="5" id="KW-1185">Reference proteome</keyword>
<dbReference type="EMBL" id="JARGEI010000022">
    <property type="protein sequence ID" value="KAJ8711085.1"/>
    <property type="molecule type" value="Genomic_DNA"/>
</dbReference>
<reference evidence="1" key="1">
    <citation type="submission" date="2023-03" db="EMBL/GenBank/DDBJ databases">
        <title>Chromosome-level genomes of two armyworms, Mythimna separata and Mythimna loreyi, provide insights into the biosynthesis and reception of sex pheromones.</title>
        <authorList>
            <person name="Zhao H."/>
        </authorList>
    </citation>
    <scope>NUCLEOTIDE SEQUENCE</scope>
    <source>
        <strain evidence="1">BeijingLab</strain>
        <tissue evidence="1">Pupa</tissue>
    </source>
</reference>
<dbReference type="EMBL" id="JARGEI010000022">
    <property type="protein sequence ID" value="KAJ8711086.1"/>
    <property type="molecule type" value="Genomic_DNA"/>
</dbReference>
<dbReference type="GO" id="GO:0006289">
    <property type="term" value="P:nucleotide-excision repair"/>
    <property type="evidence" value="ECO:0007669"/>
    <property type="project" value="TreeGrafter"/>
</dbReference>
<evidence type="ECO:0000313" key="5">
    <source>
        <dbReference type="Proteomes" id="UP001231518"/>
    </source>
</evidence>
<protein>
    <submittedName>
        <fullName evidence="1">Uncharacterized protein</fullName>
    </submittedName>
</protein>
<dbReference type="GO" id="GO:1990918">
    <property type="term" value="P:double-strand break repair involved in meiotic recombination"/>
    <property type="evidence" value="ECO:0007669"/>
    <property type="project" value="TreeGrafter"/>
</dbReference>
<evidence type="ECO:0000313" key="3">
    <source>
        <dbReference type="EMBL" id="KAJ8711087.1"/>
    </source>
</evidence>
<dbReference type="GO" id="GO:0005634">
    <property type="term" value="C:nucleus"/>
    <property type="evidence" value="ECO:0007669"/>
    <property type="project" value="TreeGrafter"/>
</dbReference>
<dbReference type="GO" id="GO:0003678">
    <property type="term" value="F:DNA helicase activity"/>
    <property type="evidence" value="ECO:0007669"/>
    <property type="project" value="TreeGrafter"/>
</dbReference>